<dbReference type="SUPFAM" id="SSF57196">
    <property type="entry name" value="EGF/Laminin"/>
    <property type="match status" value="5"/>
</dbReference>
<feature type="domain" description="EGF-like" evidence="12">
    <location>
        <begin position="1357"/>
        <end position="1397"/>
    </location>
</feature>
<dbReference type="FunFam" id="2.10.25.10:FF:000017">
    <property type="entry name" value="latent-transforming growth factor beta-binding protein 4 isoform X1"/>
    <property type="match status" value="3"/>
</dbReference>
<evidence type="ECO:0000256" key="7">
    <source>
        <dbReference type="ARBA" id="ARBA00023136"/>
    </source>
</evidence>
<dbReference type="InterPro" id="IPR001846">
    <property type="entry name" value="VWF_type-D"/>
</dbReference>
<evidence type="ECO:0000256" key="8">
    <source>
        <dbReference type="ARBA" id="ARBA00023157"/>
    </source>
</evidence>
<dbReference type="PROSITE" id="PS50026">
    <property type="entry name" value="EGF_3"/>
    <property type="match status" value="32"/>
</dbReference>
<feature type="domain" description="EGF-like" evidence="12">
    <location>
        <begin position="913"/>
        <end position="952"/>
    </location>
</feature>
<dbReference type="PANTHER" id="PTHR24050:SF28">
    <property type="entry name" value="UROMODULIN-LIKE"/>
    <property type="match status" value="1"/>
</dbReference>
<dbReference type="PROSITE" id="PS50856">
    <property type="entry name" value="AMOP"/>
    <property type="match status" value="1"/>
</dbReference>
<dbReference type="PROSITE" id="PS51233">
    <property type="entry name" value="VWFD"/>
    <property type="match status" value="1"/>
</dbReference>
<dbReference type="InterPro" id="IPR018097">
    <property type="entry name" value="EGF_Ca-bd_CS"/>
</dbReference>
<feature type="domain" description="EGF-like" evidence="12">
    <location>
        <begin position="1805"/>
        <end position="1846"/>
    </location>
</feature>
<dbReference type="InterPro" id="IPR009030">
    <property type="entry name" value="Growth_fac_rcpt_cys_sf"/>
</dbReference>
<feature type="disulfide bond" evidence="10">
    <location>
        <begin position="2284"/>
        <end position="2293"/>
    </location>
</feature>
<comment type="subcellular location">
    <subcellularLocation>
        <location evidence="1">Membrane</location>
    </subcellularLocation>
    <subcellularLocation>
        <location evidence="2">Secreted</location>
    </subcellularLocation>
</comment>
<keyword evidence="6" id="KW-0677">Repeat</keyword>
<feature type="transmembrane region" description="Helical" evidence="11">
    <location>
        <begin position="2504"/>
        <end position="2528"/>
    </location>
</feature>
<feature type="disulfide bond" evidence="10">
    <location>
        <begin position="1952"/>
        <end position="1961"/>
    </location>
</feature>
<keyword evidence="8 10" id="KW-1015">Disulfide bond</keyword>
<evidence type="ECO:0000256" key="1">
    <source>
        <dbReference type="ARBA" id="ARBA00004370"/>
    </source>
</evidence>
<dbReference type="Pfam" id="PF12947">
    <property type="entry name" value="EGF_3"/>
    <property type="match status" value="7"/>
</dbReference>
<dbReference type="InterPro" id="IPR001881">
    <property type="entry name" value="EGF-like_Ca-bd_dom"/>
</dbReference>
<feature type="domain" description="EGF-like" evidence="12">
    <location>
        <begin position="1964"/>
        <end position="2000"/>
    </location>
</feature>
<keyword evidence="3" id="KW-0964">Secreted</keyword>
<feature type="domain" description="EGF-like" evidence="12">
    <location>
        <begin position="1318"/>
        <end position="1356"/>
    </location>
</feature>
<dbReference type="FunFam" id="2.10.25.10:FF:000143">
    <property type="entry name" value="Protein crumbs 1"/>
    <property type="match status" value="1"/>
</dbReference>
<dbReference type="Pfam" id="PF07645">
    <property type="entry name" value="EGF_CA"/>
    <property type="match status" value="17"/>
</dbReference>
<feature type="disulfide bond" evidence="10">
    <location>
        <begin position="2099"/>
        <end position="2108"/>
    </location>
</feature>
<feature type="domain" description="EGF-like" evidence="12">
    <location>
        <begin position="1722"/>
        <end position="1763"/>
    </location>
</feature>
<feature type="domain" description="EGF-like" evidence="12">
    <location>
        <begin position="1440"/>
        <end position="1482"/>
    </location>
</feature>
<feature type="disulfide bond" evidence="10">
    <location>
        <begin position="2175"/>
        <end position="2184"/>
    </location>
</feature>
<name>A0A7M7P491_STRPU</name>
<feature type="domain" description="EGF-like" evidence="12">
    <location>
        <begin position="1764"/>
        <end position="1804"/>
    </location>
</feature>
<dbReference type="PROSITE" id="PS00022">
    <property type="entry name" value="EGF_1"/>
    <property type="match status" value="12"/>
</dbReference>
<feature type="domain" description="NIDO" evidence="14">
    <location>
        <begin position="35"/>
        <end position="193"/>
    </location>
</feature>
<evidence type="ECO:0000259" key="15">
    <source>
        <dbReference type="PROSITE" id="PS51233"/>
    </source>
</evidence>
<feature type="domain" description="EGF-like" evidence="12">
    <location>
        <begin position="1398"/>
        <end position="1439"/>
    </location>
</feature>
<feature type="domain" description="EGF-like" evidence="12">
    <location>
        <begin position="2040"/>
        <end position="2076"/>
    </location>
</feature>
<dbReference type="RefSeq" id="XP_030844982.1">
    <property type="nucleotide sequence ID" value="XM_030989122.1"/>
</dbReference>
<reference evidence="17" key="1">
    <citation type="submission" date="2015-02" db="EMBL/GenBank/DDBJ databases">
        <title>Genome sequencing for Strongylocentrotus purpuratus.</title>
        <authorList>
            <person name="Murali S."/>
            <person name="Liu Y."/>
            <person name="Vee V."/>
            <person name="English A."/>
            <person name="Wang M."/>
            <person name="Skinner E."/>
            <person name="Han Y."/>
            <person name="Muzny D.M."/>
            <person name="Worley K.C."/>
            <person name="Gibbs R.A."/>
        </authorList>
    </citation>
    <scope>NUCLEOTIDE SEQUENCE</scope>
</reference>
<feature type="disulfide bond" evidence="10">
    <location>
        <begin position="1990"/>
        <end position="1999"/>
    </location>
</feature>
<feature type="domain" description="EGF-like" evidence="12">
    <location>
        <begin position="2149"/>
        <end position="2185"/>
    </location>
</feature>
<dbReference type="GO" id="GO:0005576">
    <property type="term" value="C:extracellular region"/>
    <property type="evidence" value="ECO:0000318"/>
    <property type="project" value="GO_Central"/>
</dbReference>
<evidence type="ECO:0000256" key="10">
    <source>
        <dbReference type="PROSITE-ProRule" id="PRU00076"/>
    </source>
</evidence>
<evidence type="ECO:0000256" key="9">
    <source>
        <dbReference type="ARBA" id="ARBA00023180"/>
    </source>
</evidence>
<feature type="disulfide bond" evidence="10">
    <location>
        <begin position="2028"/>
        <end position="2037"/>
    </location>
</feature>
<feature type="domain" description="EGF-like" evidence="12">
    <location>
        <begin position="2002"/>
        <end position="2038"/>
    </location>
</feature>
<feature type="domain" description="EGF-like" evidence="12">
    <location>
        <begin position="2460"/>
        <end position="2494"/>
    </location>
</feature>
<feature type="disulfide bond" evidence="10">
    <location>
        <begin position="2213"/>
        <end position="2222"/>
    </location>
</feature>
<feature type="disulfide bond" evidence="10">
    <location>
        <begin position="2137"/>
        <end position="2146"/>
    </location>
</feature>
<keyword evidence="17" id="KW-1185">Reference proteome</keyword>
<comment type="caution">
    <text evidence="10">Lacks conserved residue(s) required for the propagation of feature annotation.</text>
</comment>
<organism evidence="16 17">
    <name type="scientific">Strongylocentrotus purpuratus</name>
    <name type="common">Purple sea urchin</name>
    <dbReference type="NCBI Taxonomy" id="7668"/>
    <lineage>
        <taxon>Eukaryota</taxon>
        <taxon>Metazoa</taxon>
        <taxon>Echinodermata</taxon>
        <taxon>Eleutherozoa</taxon>
        <taxon>Echinozoa</taxon>
        <taxon>Echinoidea</taxon>
        <taxon>Euechinoidea</taxon>
        <taxon>Echinacea</taxon>
        <taxon>Camarodonta</taxon>
        <taxon>Echinidea</taxon>
        <taxon>Strongylocentrotidae</taxon>
        <taxon>Strongylocentrotus</taxon>
    </lineage>
</organism>
<dbReference type="SUPFAM" id="SSF57184">
    <property type="entry name" value="Growth factor receptor domain"/>
    <property type="match status" value="11"/>
</dbReference>
<dbReference type="PROSITE" id="PS01186">
    <property type="entry name" value="EGF_2"/>
    <property type="match status" value="27"/>
</dbReference>
<feature type="disulfide bond" evidence="10">
    <location>
        <begin position="2066"/>
        <end position="2075"/>
    </location>
</feature>
<dbReference type="Pfam" id="PF05345">
    <property type="entry name" value="He_PIG"/>
    <property type="match status" value="1"/>
</dbReference>
<dbReference type="SMART" id="SM00181">
    <property type="entry name" value="EGF"/>
    <property type="match status" value="38"/>
</dbReference>
<dbReference type="SUPFAM" id="SSF49313">
    <property type="entry name" value="Cadherin-like"/>
    <property type="match status" value="1"/>
</dbReference>
<dbReference type="Gene3D" id="2.60.40.10">
    <property type="entry name" value="Immunoglobulins"/>
    <property type="match status" value="1"/>
</dbReference>
<proteinExistence type="predicted"/>
<evidence type="ECO:0000259" key="12">
    <source>
        <dbReference type="PROSITE" id="PS50026"/>
    </source>
</evidence>
<feature type="domain" description="EGF-like" evidence="12">
    <location>
        <begin position="869"/>
        <end position="912"/>
    </location>
</feature>
<sequence length="2620" mass="279195">MIEFSNDKCSIDKSLTQYTNPSLFTTTHGDASVAVLGAAVDLSIGDPKIFYQFQDEYDLSDNNGGSLLQALKSRLNRADSELSETNPIVALKITWECIQPSGSQPGQETNTYQAVVFTDGKQTGVMMNYQAGDLQWHTSLKEFPARVGYSNIDNVTNLYEDTDRDTIYNSYRRDLVTGNTGQMGSYIYRLDLNGADFVNPCVECLKWYENDLRVTYTYSDASVCPCSRRQARRDVNFRRCTFPRGNDPDFSSASYSSVQCFQSTTDGDEGFRCTYISGALVTDYLNLWESSNFQALLLPRSRRRNDVLYNEWKSEDVVPRQICCERAILSEGYCDLYEERRPQASCDGYSPPNGAQGSGDPHFLTFDGRMYSFNGFGEYIMMQYNYNDPFVLQTRTGAAFRNGEPVNTGTVFTGFAATQGITNVSFTLNDDRTELLLSVNQTSVDISTLEADGYDSADPTFNLHSDDEAAESETAIIVTFKLPDIPSSGLRVVFRTGILLVNSFVPREYATGGIGNGLFGLVNGDKNDDFQYRDGTIIMDTAEKNLTEREIFDFGQSWMILPSESLFDYGDRDWSYYNDPDYVPPFLSELIAADPELAAEAIAFCGGSEACLFDSLAVDPSVGLETLSSNNAFEEQLSDLNNFPPNITSVIETSSTDALSESGILRVTVDQTVTLQITASDPNDGDVVQYSLQGVQPGATIDQNTGLFTWTPPSLDVSMVEIVATDGFGASTLQAYKVRVCQCSNDGVCNFDILAANQDLNNNGFTVVTCTCDVGWSGDHCGIDFDSCQGSPCYEGVFCSDEPPPSVMPMCGPCPPSLTGDGLTCFDVDECANGTLNECDQNCDNRLNGYDCTCNDGFTLDMDQRRCNDINECILGTHGCQNNSLCDNTIGSYQCYCEVGFSPITNDNVNCEDIDECTVESPCDAEATCGNNEGSFICMCNEGYVGDGTTCTDMNECLDESLNDCASQATCVNSRGSFSCACDEGWVGNGTYCEDANECSTNDDCSADATCENNPGSYLCTCNAGYVGNGIECFDIDECASEDDNCTMSALCVNTNGSFECQCADGYIQNLQGECEDANECVNDPCDMDAQCVNTNGSFVCSCNEGLQGSGLTCEDINECELGTHDCQQSCINDSPGFNCSCFSGFILTNDEQTCMVTASCSLPCGLGVCIDSTGADECVCSQTGYEFNSTINNCTDINECIGENRCEMNCDNIPGGYDCSCVTGFLLDVNGRSCSDRDECLDGTHDCDTNAACSNTEGSFSCTCNDGYMGNGAMCTNIDECLSTSPCHVFANCMDTSGSFNCMCMPGFSGNGFSCVDNNECDQSPCDENAACNNTDGSFSCTCLEGYTGNGLSCSNIDECEVDPPCGVYADCSDNEGAFTCSCMPGFQGDPYAACTDIIECQNPSLFTCHQLASCVNTLGNYSCKCNNGYEGDGISCSDQDECSDVLQFCGPNSNCTNLEGSYECMCSEGYVRENMDSNCTDFNECDNVQNTCPPDISSCENTGGDFVCTCTSGYQNDSPKTCIDKDECAESTPVCNMSRECINTVGDYRCICTEGFTEIEGICEASLTLQLRVRFEAILGALIAANPSFIEPATNQEQLERDMLMFLQGISELGESVFMATISHVNVTSPYAVIDFRTDVEITLNINDTVLESLFNNALPSNQRFGVLGAESIVNQEDVDECADDPVPCTNGMCTNTIGSFFCTCNDGYIENGARTACIDIDECEDDSTLCTNGTCNNTAGSYTCNCDAGFQLDGTGVNCNDINECDAGNLCANGICRNNEGSYMCSCIPGFAVDSTGTECQDVNECDDDSSLCVNGTCNNIMGTFSCDCNAGYEKSINGKACNDINECANLPNPCENGTCNNMDGTYGCTCDTGFQANESGTACNDINECAGDDNPCVNGECTNTDGSYMCTCGSGFRLSVDGSTCEAECGGAVCQNGGACTSTDQCDCVTGFTGTLCETNTNECASTPCMNGGVCTDAVNSFTCACADGYTGTLCGTDINDCLNTPCMNGGACTDGVDSFTCVCVAGYTGSTCDTDIADCSPNPCMNGGSCTDGVNTFNCVCADGFSGDTCTTTDCGSIVCQNGGACVSSGLCDCATGFTGTLCETNTNECASTPCMNGGVCTDAVNSFTCSCADGYTGTLCGTDINDCLNTPCMNGGACTDGVNSFTCACVAGYTGSTCDTDIADCSPNPCMNGGSCTDGVNTFTCVCADGFSGDTCTITDCGNIVCQNSGTCVSSGLCECVTGFTGTMCETNINDCLPNPCMNGGSCTDGIDSFTCSCVASYTGSMCQTDVNECLIDTSLCSNGRCVNLDGSYTCVCNAGFMLVNANSCNALPSSLSTSQVTVKITGQSLNGVPLTYTSELTNRTSTKFMEYEVAFCYIFSQYVREQLGSQLVDANCIVLSFSQGSVVGDVQVELAAESQSVADGLAVSLSALSTNIDQNLSANGQTLVASISAEVQCDQTNCQNGGTCTSAGQPCNCPAGFTGDLCQDAPQGLSNGAIIGIALGVFGFVLVLITCVCCVFVQGVRRNQATKLMLAEERYVDSSRQNRGFYGNKSFNGSEEYDSLEGRRYAVGQALDRLRGTDAQHHGDRNFRTPYVVDGSETYNGVERNPMHY</sequence>
<dbReference type="FunFam" id="2.10.25.10:FF:000068">
    <property type="entry name" value="Latent transforming growth factor beta binding protein 3"/>
    <property type="match status" value="1"/>
</dbReference>
<feature type="domain" description="EGF-like" evidence="12">
    <location>
        <begin position="2111"/>
        <end position="2147"/>
    </location>
</feature>
<reference evidence="16" key="2">
    <citation type="submission" date="2021-01" db="UniProtKB">
        <authorList>
            <consortium name="EnsemblMetazoa"/>
        </authorList>
    </citation>
    <scope>IDENTIFICATION</scope>
</reference>
<dbReference type="InterPro" id="IPR052235">
    <property type="entry name" value="Nephronectin_domain"/>
</dbReference>
<evidence type="ECO:0000256" key="3">
    <source>
        <dbReference type="ARBA" id="ARBA00022525"/>
    </source>
</evidence>
<dbReference type="FunFam" id="2.10.25.10:FF:000004">
    <property type="entry name" value="Neurogenic locus notch 1"/>
    <property type="match status" value="2"/>
</dbReference>
<evidence type="ECO:0000256" key="6">
    <source>
        <dbReference type="ARBA" id="ARBA00022737"/>
    </source>
</evidence>
<dbReference type="InterPro" id="IPR015919">
    <property type="entry name" value="Cadherin-like_sf"/>
</dbReference>
<feature type="domain" description="EGF-like" evidence="12">
    <location>
        <begin position="1077"/>
        <end position="1115"/>
    </location>
</feature>
<dbReference type="InterPro" id="IPR000742">
    <property type="entry name" value="EGF"/>
</dbReference>
<dbReference type="GeneID" id="589875"/>
<feature type="domain" description="EGF-like" evidence="12">
    <location>
        <begin position="953"/>
        <end position="994"/>
    </location>
</feature>
<feature type="domain" description="EGF-like" evidence="12">
    <location>
        <begin position="1930"/>
        <end position="1962"/>
    </location>
</feature>
<keyword evidence="11" id="KW-1133">Transmembrane helix</keyword>
<dbReference type="FunFam" id="2.10.25.10:FF:000005">
    <property type="entry name" value="Fibrillin 2"/>
    <property type="match status" value="1"/>
</dbReference>
<evidence type="ECO:0000256" key="4">
    <source>
        <dbReference type="ARBA" id="ARBA00022536"/>
    </source>
</evidence>
<dbReference type="InterPro" id="IPR003886">
    <property type="entry name" value="NIDO_dom"/>
</dbReference>
<feature type="domain" description="EGF-like" evidence="12">
    <location>
        <begin position="2077"/>
        <end position="2109"/>
    </location>
</feature>
<feature type="domain" description="EGF-like" evidence="12">
    <location>
        <begin position="2258"/>
        <end position="2294"/>
    </location>
</feature>
<dbReference type="InterPro" id="IPR024731">
    <property type="entry name" value="NELL2-like_EGF"/>
</dbReference>
<dbReference type="InParanoid" id="A0A7M7P491"/>
<feature type="domain" description="EGF-like" evidence="12">
    <location>
        <begin position="1483"/>
        <end position="1525"/>
    </location>
</feature>
<dbReference type="PROSITE" id="PS51220">
    <property type="entry name" value="NIDO"/>
    <property type="match status" value="1"/>
</dbReference>
<dbReference type="FunFam" id="2.10.25.10:FF:000014">
    <property type="entry name" value="Latent-transforming growth factor beta-binding protein 3"/>
    <property type="match status" value="1"/>
</dbReference>
<dbReference type="InterPro" id="IPR005533">
    <property type="entry name" value="AMOP_dom"/>
</dbReference>
<keyword evidence="7 11" id="KW-0472">Membrane</keyword>
<dbReference type="GO" id="GO:0005201">
    <property type="term" value="F:extracellular matrix structural constituent"/>
    <property type="evidence" value="ECO:0000318"/>
    <property type="project" value="GO_Central"/>
</dbReference>
<keyword evidence="5" id="KW-0732">Signal</keyword>
<feature type="domain" description="EGF-like" evidence="12">
    <location>
        <begin position="1278"/>
        <end position="1315"/>
    </location>
</feature>
<keyword evidence="9" id="KW-0325">Glycoprotein</keyword>
<accession>A0A7M7P491</accession>
<dbReference type="Pfam" id="PF06119">
    <property type="entry name" value="NIDO"/>
    <property type="match status" value="1"/>
</dbReference>
<evidence type="ECO:0000256" key="5">
    <source>
        <dbReference type="ARBA" id="ARBA00022729"/>
    </source>
</evidence>
<dbReference type="GO" id="GO:0007160">
    <property type="term" value="P:cell-matrix adhesion"/>
    <property type="evidence" value="ECO:0007669"/>
    <property type="project" value="InterPro"/>
</dbReference>
<dbReference type="Pfam" id="PF00008">
    <property type="entry name" value="EGF"/>
    <property type="match status" value="7"/>
</dbReference>
<dbReference type="GO" id="GO:0005509">
    <property type="term" value="F:calcium ion binding"/>
    <property type="evidence" value="ECO:0007669"/>
    <property type="project" value="InterPro"/>
</dbReference>
<evidence type="ECO:0000256" key="2">
    <source>
        <dbReference type="ARBA" id="ARBA00004613"/>
    </source>
</evidence>
<feature type="disulfide bond" evidence="10">
    <location>
        <begin position="2246"/>
        <end position="2255"/>
    </location>
</feature>
<feature type="domain" description="EGF-like" evidence="12">
    <location>
        <begin position="1035"/>
        <end position="1076"/>
    </location>
</feature>
<dbReference type="GO" id="GO:0071944">
    <property type="term" value="C:cell periphery"/>
    <property type="evidence" value="ECO:0007669"/>
    <property type="project" value="UniProtKB-ARBA"/>
</dbReference>
<dbReference type="OrthoDB" id="5966313at2759"/>
<feature type="domain" description="AMOP" evidence="13">
    <location>
        <begin position="196"/>
        <end position="341"/>
    </location>
</feature>
<feature type="domain" description="VWFD" evidence="15">
    <location>
        <begin position="353"/>
        <end position="566"/>
    </location>
</feature>
<dbReference type="OMA" id="SLGYPWE"/>
<dbReference type="CDD" id="cd00054">
    <property type="entry name" value="EGF_CA"/>
    <property type="match status" value="26"/>
</dbReference>
<feature type="domain" description="EGF-like" evidence="12">
    <location>
        <begin position="1889"/>
        <end position="1923"/>
    </location>
</feature>
<feature type="domain" description="EGF-like" evidence="12">
    <location>
        <begin position="2296"/>
        <end position="2333"/>
    </location>
</feature>
<evidence type="ECO:0000259" key="13">
    <source>
        <dbReference type="PROSITE" id="PS50856"/>
    </source>
</evidence>
<dbReference type="EnsemblMetazoa" id="XM_030989122">
    <property type="protein sequence ID" value="XP_030844982"/>
    <property type="gene ID" value="LOC589875"/>
</dbReference>
<protein>
    <submittedName>
        <fullName evidence="16">Uncharacterized protein</fullName>
    </submittedName>
</protein>
<feature type="domain" description="EGF-like" evidence="12">
    <location>
        <begin position="1526"/>
        <end position="1566"/>
    </location>
</feature>
<feature type="domain" description="EGF-like" evidence="12">
    <location>
        <begin position="995"/>
        <end position="1034"/>
    </location>
</feature>
<keyword evidence="4 10" id="KW-0245">EGF-like domain</keyword>
<dbReference type="FunFam" id="2.10.25.10:FF:000007">
    <property type="entry name" value="Delta-like protein"/>
    <property type="match status" value="2"/>
</dbReference>
<dbReference type="SMART" id="SM00179">
    <property type="entry name" value="EGF_CA"/>
    <property type="match status" value="32"/>
</dbReference>
<dbReference type="PANTHER" id="PTHR24050">
    <property type="entry name" value="PA14 DOMAIN-CONTAINING PROTEIN"/>
    <property type="match status" value="1"/>
</dbReference>
<dbReference type="Gene3D" id="2.10.25.10">
    <property type="entry name" value="Laminin"/>
    <property type="match status" value="36"/>
</dbReference>
<dbReference type="KEGG" id="spu:589875"/>
<dbReference type="PROSITE" id="PS00010">
    <property type="entry name" value="ASX_HYDROXYL"/>
    <property type="match status" value="29"/>
</dbReference>
<evidence type="ECO:0000313" key="16">
    <source>
        <dbReference type="EnsemblMetazoa" id="XP_030844982"/>
    </source>
</evidence>
<evidence type="ECO:0000259" key="14">
    <source>
        <dbReference type="PROSITE" id="PS51220"/>
    </source>
</evidence>
<feature type="disulfide bond" evidence="10">
    <location>
        <begin position="2484"/>
        <end position="2493"/>
    </location>
</feature>
<dbReference type="InterPro" id="IPR013783">
    <property type="entry name" value="Ig-like_fold"/>
</dbReference>
<feature type="domain" description="EGF-like" evidence="12">
    <location>
        <begin position="1237"/>
        <end position="1277"/>
    </location>
</feature>
<evidence type="ECO:0000256" key="11">
    <source>
        <dbReference type="SAM" id="Phobius"/>
    </source>
</evidence>
<dbReference type="PROSITE" id="PS01187">
    <property type="entry name" value="EGF_CA"/>
    <property type="match status" value="10"/>
</dbReference>
<dbReference type="InterPro" id="IPR049883">
    <property type="entry name" value="NOTCH1_EGF-like"/>
</dbReference>
<feature type="domain" description="EGF-like" evidence="12">
    <location>
        <begin position="2187"/>
        <end position="2223"/>
    </location>
</feature>
<feature type="domain" description="EGF-like" evidence="12">
    <location>
        <begin position="2224"/>
        <end position="2256"/>
    </location>
</feature>
<dbReference type="FunFam" id="2.10.25.10:FF:000038">
    <property type="entry name" value="Fibrillin 2"/>
    <property type="match status" value="9"/>
</dbReference>
<dbReference type="SMART" id="SM00539">
    <property type="entry name" value="NIDO"/>
    <property type="match status" value="1"/>
</dbReference>
<dbReference type="FunFam" id="2.10.25.10:FF:000520">
    <property type="entry name" value="Predicted protein"/>
    <property type="match status" value="2"/>
</dbReference>
<feature type="domain" description="EGF-like" evidence="12">
    <location>
        <begin position="1847"/>
        <end position="1884"/>
    </location>
</feature>
<keyword evidence="11" id="KW-0812">Transmembrane</keyword>
<evidence type="ECO:0000313" key="17">
    <source>
        <dbReference type="Proteomes" id="UP000007110"/>
    </source>
</evidence>
<dbReference type="GO" id="GO:0016020">
    <property type="term" value="C:membrane"/>
    <property type="evidence" value="ECO:0007669"/>
    <property type="project" value="UniProtKB-SubCell"/>
</dbReference>
<dbReference type="Proteomes" id="UP000007110">
    <property type="component" value="Unassembled WGS sequence"/>
</dbReference>
<dbReference type="InterPro" id="IPR000152">
    <property type="entry name" value="EGF-type_Asp/Asn_hydroxyl_site"/>
</dbReference>
<feature type="domain" description="EGF-like" evidence="12">
    <location>
        <begin position="1680"/>
        <end position="1717"/>
    </location>
</feature>
<dbReference type="FunFam" id="2.10.25.10:FF:000003">
    <property type="entry name" value="fibrillin-1 isoform X1"/>
    <property type="match status" value="2"/>
</dbReference>